<accession>A0A5J5EKS0</accession>
<proteinExistence type="predicted"/>
<gene>
    <name evidence="1" type="ORF">FN846DRAFT_784756</name>
</gene>
<evidence type="ECO:0000313" key="2">
    <source>
        <dbReference type="Proteomes" id="UP000326924"/>
    </source>
</evidence>
<evidence type="ECO:0008006" key="3">
    <source>
        <dbReference type="Google" id="ProtNLM"/>
    </source>
</evidence>
<dbReference type="EMBL" id="VXIS01000251">
    <property type="protein sequence ID" value="KAA8895659.1"/>
    <property type="molecule type" value="Genomic_DNA"/>
</dbReference>
<organism evidence="1 2">
    <name type="scientific">Sphaerosporella brunnea</name>
    <dbReference type="NCBI Taxonomy" id="1250544"/>
    <lineage>
        <taxon>Eukaryota</taxon>
        <taxon>Fungi</taxon>
        <taxon>Dikarya</taxon>
        <taxon>Ascomycota</taxon>
        <taxon>Pezizomycotina</taxon>
        <taxon>Pezizomycetes</taxon>
        <taxon>Pezizales</taxon>
        <taxon>Pyronemataceae</taxon>
        <taxon>Sphaerosporella</taxon>
    </lineage>
</organism>
<protein>
    <recommendedName>
        <fullName evidence="3">P-loop containing nucleoside triphosphate hydrolase protein</fullName>
    </recommendedName>
</protein>
<dbReference type="InParanoid" id="A0A5J5EKS0"/>
<comment type="caution">
    <text evidence="1">The sequence shown here is derived from an EMBL/GenBank/DDBJ whole genome shotgun (WGS) entry which is preliminary data.</text>
</comment>
<evidence type="ECO:0000313" key="1">
    <source>
        <dbReference type="EMBL" id="KAA8895659.1"/>
    </source>
</evidence>
<dbReference type="Gene3D" id="3.40.50.300">
    <property type="entry name" value="P-loop containing nucleotide triphosphate hydrolases"/>
    <property type="match status" value="1"/>
</dbReference>
<name>A0A5J5EKS0_9PEZI</name>
<sequence>MCLLSTVNVNENPEGSDLASNDVKNAVIFSSQVLEQHQRLLPQYGLLGEVLSSDGQSVTDPRLFLNTNHPFSAFLCGLQGAGKSHSLSCLLENCLLSTRTLGVLKRPLSAMVFHFSQYTSRLNFRPCEAAFIACPDPKFKVQCTAVPVTVLVSPSNLLGLRLAYSQIPGVTVKPFLLRPQDLNIGSMLTLMSVSKSSEQPLYISHVTKLLREMAAESSEFDFLGFKQRLAQVQMLPLQRKPLEQRLDLLESFLDLDGTSNVFDFTEGSITIVDLSCPFVDENTACVLFNIALSTFLQDSTPGAGKVVAVDEAHKYITDTPASKVFTESLLQLIRQQRHYGARIIISTQEPTIDPRLMDLCSVTLIHRFTSPEWFKTLQKHVSTMEERDVELFKRIINLRVGEGLIFAPGAVVAASVLENNQDTMLEDYPWGEGHPYQHAGADKVQPIEVEKLGSRFLKVKVRRRLTADVSRSAILSFYLLLIRSFRAVNHLSVYECLCF</sequence>
<keyword evidence="2" id="KW-1185">Reference proteome</keyword>
<dbReference type="OrthoDB" id="2316594at2759"/>
<dbReference type="InterPro" id="IPR027417">
    <property type="entry name" value="P-loop_NTPase"/>
</dbReference>
<reference evidence="1 2" key="1">
    <citation type="submission" date="2019-09" db="EMBL/GenBank/DDBJ databases">
        <title>Draft genome of the ectomycorrhizal ascomycete Sphaerosporella brunnea.</title>
        <authorList>
            <consortium name="DOE Joint Genome Institute"/>
            <person name="Benucci G.M."/>
            <person name="Marozzi G."/>
            <person name="Antonielli L."/>
            <person name="Sanchez S."/>
            <person name="Marco P."/>
            <person name="Wang X."/>
            <person name="Falini L.B."/>
            <person name="Barry K."/>
            <person name="Haridas S."/>
            <person name="Lipzen A."/>
            <person name="Labutti K."/>
            <person name="Grigoriev I.V."/>
            <person name="Murat C."/>
            <person name="Martin F."/>
            <person name="Albertini E."/>
            <person name="Donnini D."/>
            <person name="Bonito G."/>
        </authorList>
    </citation>
    <scope>NUCLEOTIDE SEQUENCE [LARGE SCALE GENOMIC DNA]</scope>
    <source>
        <strain evidence="1 2">Sb_GMNB300</strain>
    </source>
</reference>
<dbReference type="SUPFAM" id="SSF52540">
    <property type="entry name" value="P-loop containing nucleoside triphosphate hydrolases"/>
    <property type="match status" value="1"/>
</dbReference>
<dbReference type="AlphaFoldDB" id="A0A5J5EKS0"/>
<dbReference type="Proteomes" id="UP000326924">
    <property type="component" value="Unassembled WGS sequence"/>
</dbReference>